<evidence type="ECO:0000313" key="1">
    <source>
        <dbReference type="EMBL" id="NKW11218.1"/>
    </source>
</evidence>
<dbReference type="Gene3D" id="2.160.20.20">
    <property type="match status" value="1"/>
</dbReference>
<reference evidence="1 2" key="1">
    <citation type="submission" date="2020-04" db="EMBL/GenBank/DDBJ databases">
        <title>Whole genome sequencing of clinical and environmental type strains of Ochrobactrum.</title>
        <authorList>
            <person name="Dharne M."/>
        </authorList>
    </citation>
    <scope>NUCLEOTIDE SEQUENCE [LARGE SCALE GENOMIC DNA]</scope>
    <source>
        <strain evidence="1 2">DSM 13340</strain>
    </source>
</reference>
<evidence type="ECO:0000313" key="2">
    <source>
        <dbReference type="Proteomes" id="UP000558475"/>
    </source>
</evidence>
<dbReference type="AlphaFoldDB" id="A0A7X6FVK2"/>
<evidence type="ECO:0008006" key="3">
    <source>
        <dbReference type="Google" id="ProtNLM"/>
    </source>
</evidence>
<proteinExistence type="predicted"/>
<accession>A0A7X6FVK2</accession>
<name>A0A7X6FVK2_9HYPH</name>
<gene>
    <name evidence="1" type="ORF">HGG76_26820</name>
</gene>
<protein>
    <recommendedName>
        <fullName evidence="3">Outer membrane autotransporter</fullName>
    </recommendedName>
</protein>
<dbReference type="Proteomes" id="UP000558475">
    <property type="component" value="Unassembled WGS sequence"/>
</dbReference>
<dbReference type="InterPro" id="IPR012332">
    <property type="entry name" value="Autotransporter_pectin_lyase_C"/>
</dbReference>
<comment type="caution">
    <text evidence="1">The sequence shown here is derived from an EMBL/GenBank/DDBJ whole genome shotgun (WGS) entry which is preliminary data.</text>
</comment>
<sequence>MGMRFANNDLNTVGGKIVATDTDIETSGDWAHGAFADNGGDITLNGGTVTTLGARAFGILASKNSTVTSSAAITTKGIKHTASKLARTAVLQMAQMNLL</sequence>
<organism evidence="1 2">
    <name type="scientific">Brucella tritici</name>
    <dbReference type="NCBI Taxonomy" id="94626"/>
    <lineage>
        <taxon>Bacteria</taxon>
        <taxon>Pseudomonadati</taxon>
        <taxon>Pseudomonadota</taxon>
        <taxon>Alphaproteobacteria</taxon>
        <taxon>Hyphomicrobiales</taxon>
        <taxon>Brucellaceae</taxon>
        <taxon>Brucella/Ochrobactrum group</taxon>
        <taxon>Brucella</taxon>
    </lineage>
</organism>
<dbReference type="EMBL" id="JAAXZB010000005">
    <property type="protein sequence ID" value="NKW11218.1"/>
    <property type="molecule type" value="Genomic_DNA"/>
</dbReference>